<dbReference type="eggNOG" id="COG0654">
    <property type="taxonomic scope" value="Bacteria"/>
</dbReference>
<feature type="compositionally biased region" description="Low complexity" evidence="1">
    <location>
        <begin position="527"/>
        <end position="546"/>
    </location>
</feature>
<evidence type="ECO:0000256" key="1">
    <source>
        <dbReference type="SAM" id="MobiDB-lite"/>
    </source>
</evidence>
<dbReference type="PANTHER" id="PTHR43422">
    <property type="entry name" value="THIAMINE THIAZOLE SYNTHASE"/>
    <property type="match status" value="1"/>
</dbReference>
<organism evidence="3 4">
    <name type="scientific">Frankia casuarinae (strain DSM 45818 / CECT 9043 / HFP020203 / CcI3)</name>
    <dbReference type="NCBI Taxonomy" id="106370"/>
    <lineage>
        <taxon>Bacteria</taxon>
        <taxon>Bacillati</taxon>
        <taxon>Actinomycetota</taxon>
        <taxon>Actinomycetes</taxon>
        <taxon>Frankiales</taxon>
        <taxon>Frankiaceae</taxon>
        <taxon>Frankia</taxon>
    </lineage>
</organism>
<dbReference type="InterPro" id="IPR036188">
    <property type="entry name" value="FAD/NAD-bd_sf"/>
</dbReference>
<dbReference type="Pfam" id="PF08491">
    <property type="entry name" value="SE"/>
    <property type="match status" value="1"/>
</dbReference>
<name>Q2J5B6_FRACC</name>
<dbReference type="HOGENOM" id="CLU_028028_2_0_11"/>
<dbReference type="SUPFAM" id="SSF51905">
    <property type="entry name" value="FAD/NAD(P)-binding domain"/>
    <property type="match status" value="1"/>
</dbReference>
<dbReference type="EMBL" id="CP000249">
    <property type="protein sequence ID" value="ABD13526.1"/>
    <property type="molecule type" value="Genomic_DNA"/>
</dbReference>
<reference evidence="3 4" key="1">
    <citation type="journal article" date="2007" name="Genome Res.">
        <title>Genome characteristics of facultatively symbiotic Frankia sp. strains reflect host range and host plant biogeography.</title>
        <authorList>
            <person name="Normand P."/>
            <person name="Lapierre P."/>
            <person name="Tisa L.S."/>
            <person name="Gogarten J.P."/>
            <person name="Alloisio N."/>
            <person name="Bagnarol E."/>
            <person name="Bassi C.A."/>
            <person name="Berry A.M."/>
            <person name="Bickhart D.M."/>
            <person name="Choisne N."/>
            <person name="Couloux A."/>
            <person name="Cournoyer B."/>
            <person name="Cruveiller S."/>
            <person name="Daubin V."/>
            <person name="Demange N."/>
            <person name="Francino M.P."/>
            <person name="Goltsman E."/>
            <person name="Huang Y."/>
            <person name="Kopp O.R."/>
            <person name="Labarre L."/>
            <person name="Lapidus A."/>
            <person name="Lavire C."/>
            <person name="Marechal J."/>
            <person name="Martinez M."/>
            <person name="Mastronunzio J.E."/>
            <person name="Mullin B.C."/>
            <person name="Niemann J."/>
            <person name="Pujic P."/>
            <person name="Rawnsley T."/>
            <person name="Rouy Z."/>
            <person name="Schenowitz C."/>
            <person name="Sellstedt A."/>
            <person name="Tavares F."/>
            <person name="Tomkins J.P."/>
            <person name="Vallenet D."/>
            <person name="Valverde C."/>
            <person name="Wall L.G."/>
            <person name="Wang Y."/>
            <person name="Medigue C."/>
            <person name="Benson D.R."/>
        </authorList>
    </citation>
    <scope>NUCLEOTIDE SEQUENCE [LARGE SCALE GENOMIC DNA]</scope>
    <source>
        <strain evidence="4">DSM 45818 / CECT 9043 / CcI3</strain>
    </source>
</reference>
<keyword evidence="4" id="KW-1185">Reference proteome</keyword>
<keyword evidence="3" id="KW-0560">Oxidoreductase</keyword>
<evidence type="ECO:0000259" key="2">
    <source>
        <dbReference type="Pfam" id="PF08491"/>
    </source>
</evidence>
<feature type="compositionally biased region" description="Pro residues" evidence="1">
    <location>
        <begin position="547"/>
        <end position="558"/>
    </location>
</feature>
<dbReference type="GO" id="GO:0016020">
    <property type="term" value="C:membrane"/>
    <property type="evidence" value="ECO:0007669"/>
    <property type="project" value="InterPro"/>
</dbReference>
<dbReference type="Proteomes" id="UP000001937">
    <property type="component" value="Chromosome"/>
</dbReference>
<dbReference type="KEGG" id="fra:Francci3_4178"/>
<feature type="domain" description="Squalene epoxidase" evidence="2">
    <location>
        <begin position="254"/>
        <end position="351"/>
    </location>
</feature>
<gene>
    <name evidence="3" type="ordered locus">Francci3_4178</name>
</gene>
<evidence type="ECO:0000313" key="3">
    <source>
        <dbReference type="EMBL" id="ABD13526.1"/>
    </source>
</evidence>
<dbReference type="PANTHER" id="PTHR43422:SF3">
    <property type="entry name" value="THIAMINE THIAZOLE SYNTHASE"/>
    <property type="match status" value="1"/>
</dbReference>
<proteinExistence type="predicted"/>
<accession>Q2J5B6</accession>
<dbReference type="Gene3D" id="3.50.50.60">
    <property type="entry name" value="FAD/NAD(P)-binding domain"/>
    <property type="match status" value="1"/>
</dbReference>
<protein>
    <submittedName>
        <fullName evidence="3">Monooxygenase, FAD-binding</fullName>
    </submittedName>
</protein>
<dbReference type="PRINTS" id="PR00420">
    <property type="entry name" value="RNGMNOXGNASE"/>
</dbReference>
<dbReference type="Pfam" id="PF13450">
    <property type="entry name" value="NAD_binding_8"/>
    <property type="match status" value="1"/>
</dbReference>
<keyword evidence="3" id="KW-0503">Monooxygenase</keyword>
<dbReference type="InterPro" id="IPR013698">
    <property type="entry name" value="Squalene_epoxidase"/>
</dbReference>
<dbReference type="GO" id="GO:0050660">
    <property type="term" value="F:flavin adenine dinucleotide binding"/>
    <property type="evidence" value="ECO:0007669"/>
    <property type="project" value="InterPro"/>
</dbReference>
<feature type="region of interest" description="Disordered" evidence="1">
    <location>
        <begin position="527"/>
        <end position="558"/>
    </location>
</feature>
<dbReference type="AlphaFoldDB" id="Q2J5B6"/>
<evidence type="ECO:0000313" key="4">
    <source>
        <dbReference type="Proteomes" id="UP000001937"/>
    </source>
</evidence>
<dbReference type="PhylomeDB" id="Q2J5B6"/>
<dbReference type="RefSeq" id="WP_011438540.1">
    <property type="nucleotide sequence ID" value="NC_007777.1"/>
</dbReference>
<sequence length="558" mass="60770">MPVQRDHAVIVGGGIAGLTAARVLSEHFAAVTILDRDALPTTVEERRNVPQAPHLHGLLFGGASALDELYGGFTVAMTDQGAPPYDPQRDVAYFFPEGWIRRAPSDMRSVFGTRALTEHTIRTLTRRLPNVRFRHAETIGLRRAGGDRVDAVVCDDLDGLGGLIEAELVVDAGGRASRSPHWLADAGFDAPPESTVQPFLGYATVHCHLPEDALPGDLRAVCAPPAPHNTRGAFLLPEENNLYGLMAVGTSRDFPPGDPAGFDEFLRTAVTPVLHEMWQRAEPVTDIRTTRMSVNRLRRWNELARRPQGFIAVGDAVAVYNPVYGQGMTAAVLQAVALRDRLRQADDLDTAVERLHDDVMAVTSFAWQAATASDLVFPVTESRNMPAPTPEERAGAQYLGMVRATAVDDAYVAGEFYRALGLIRPEFLLADEVRTRVERWVADPPAPTDDLSRPPAWADADPPTRSRPPSGTAAVGHCRRRALRNDGRRIPGRKAPPATRRRLRVLLYRGHPEGGVLSIVGRRPTLRSASAATPRRTAAARRTAARPAPPRPAPLGPR</sequence>
<dbReference type="GO" id="GO:0004506">
    <property type="term" value="F:squalene monooxygenase activity"/>
    <property type="evidence" value="ECO:0007669"/>
    <property type="project" value="InterPro"/>
</dbReference>
<feature type="region of interest" description="Disordered" evidence="1">
    <location>
        <begin position="443"/>
        <end position="476"/>
    </location>
</feature>